<dbReference type="EMBL" id="OCPC01000003">
    <property type="protein sequence ID" value="SOE17479.1"/>
    <property type="molecule type" value="Genomic_DNA"/>
</dbReference>
<dbReference type="InterPro" id="IPR010982">
    <property type="entry name" value="Lambda_DNA-bd_dom_sf"/>
</dbReference>
<dbReference type="Proteomes" id="UP000219465">
    <property type="component" value="Unassembled WGS sequence"/>
</dbReference>
<dbReference type="GO" id="GO:0003677">
    <property type="term" value="F:DNA binding"/>
    <property type="evidence" value="ECO:0007669"/>
    <property type="project" value="InterPro"/>
</dbReference>
<gene>
    <name evidence="1" type="ORF">SAMN05877838_2379</name>
</gene>
<dbReference type="PANTHER" id="PTHR40275">
    <property type="entry name" value="SSL7038 PROTEIN"/>
    <property type="match status" value="1"/>
</dbReference>
<accession>A0A286IDR7</accession>
<name>A0A286IDR7_9HYPH</name>
<keyword evidence="2" id="KW-1185">Reference proteome</keyword>
<protein>
    <submittedName>
        <fullName evidence="1">Probable addiction module antidote protein</fullName>
    </submittedName>
</protein>
<dbReference type="NCBIfam" id="TIGR02684">
    <property type="entry name" value="dnstrm_HI1420"/>
    <property type="match status" value="1"/>
</dbReference>
<dbReference type="RefSeq" id="WP_097107971.1">
    <property type="nucleotide sequence ID" value="NZ_OCPC01000003.1"/>
</dbReference>
<dbReference type="AlphaFoldDB" id="A0A286IDR7"/>
<dbReference type="Pfam" id="PF21716">
    <property type="entry name" value="dnstrm_HI1420"/>
    <property type="match status" value="1"/>
</dbReference>
<organism evidence="1 2">
    <name type="scientific">Hoeflea halophila</name>
    <dbReference type="NCBI Taxonomy" id="714899"/>
    <lineage>
        <taxon>Bacteria</taxon>
        <taxon>Pseudomonadati</taxon>
        <taxon>Pseudomonadota</taxon>
        <taxon>Alphaproteobacteria</taxon>
        <taxon>Hyphomicrobiales</taxon>
        <taxon>Rhizobiaceae</taxon>
        <taxon>Hoeflea</taxon>
    </lineage>
</organism>
<sequence length="88" mass="9222">MAIETQQIDITEFIDSPEMATAYLDAALIEGDPALFAAALGDIAKARGMSDIARKAGVTREALYNALGETGDPRLSTLIGVIKALGLK</sequence>
<evidence type="ECO:0000313" key="2">
    <source>
        <dbReference type="Proteomes" id="UP000219465"/>
    </source>
</evidence>
<proteinExistence type="predicted"/>
<dbReference type="PANTHER" id="PTHR40275:SF1">
    <property type="entry name" value="SSL7038 PROTEIN"/>
    <property type="match status" value="1"/>
</dbReference>
<reference evidence="2" key="1">
    <citation type="submission" date="2017-08" db="EMBL/GenBank/DDBJ databases">
        <authorList>
            <person name="Varghese N."/>
            <person name="Submissions S."/>
        </authorList>
    </citation>
    <scope>NUCLEOTIDE SEQUENCE [LARGE SCALE GENOMIC DNA]</scope>
    <source>
        <strain evidence="2">KCTC 23107</strain>
    </source>
</reference>
<dbReference type="OrthoDB" id="9798416at2"/>
<dbReference type="SUPFAM" id="SSF47413">
    <property type="entry name" value="lambda repressor-like DNA-binding domains"/>
    <property type="match status" value="1"/>
</dbReference>
<evidence type="ECO:0000313" key="1">
    <source>
        <dbReference type="EMBL" id="SOE17479.1"/>
    </source>
</evidence>
<dbReference type="InterPro" id="IPR014057">
    <property type="entry name" value="HI1420"/>
</dbReference>